<dbReference type="PIRSF" id="PIRSF031653">
    <property type="entry name" value="UCP031653"/>
    <property type="match status" value="1"/>
</dbReference>
<dbReference type="InterPro" id="IPR016979">
    <property type="entry name" value="DUF2129"/>
</dbReference>
<evidence type="ECO:0000256" key="1">
    <source>
        <dbReference type="ARBA" id="ARBA00022490"/>
    </source>
</evidence>
<dbReference type="OrthoDB" id="2990788at2"/>
<protein>
    <submittedName>
        <fullName evidence="2">Uncharacterized protein YlbG, UPF0298 family</fullName>
    </submittedName>
</protein>
<dbReference type="AlphaFoldDB" id="A0A1H2Q5N5"/>
<keyword evidence="1" id="KW-0963">Cytoplasm</keyword>
<sequence>MHQPRIGVAVWIKSVKQARQLRKYGLVHYVSKQMKYAVIYVDQENVDTAMSQIGNLGFVERVERSEKPFIPLEYHKVEKESQPQDDSIGI</sequence>
<dbReference type="RefSeq" id="WP_091610181.1">
    <property type="nucleotide sequence ID" value="NZ_FNNC01000001.1"/>
</dbReference>
<reference evidence="2 3" key="1">
    <citation type="submission" date="2016-10" db="EMBL/GenBank/DDBJ databases">
        <authorList>
            <person name="de Groot N.N."/>
        </authorList>
    </citation>
    <scope>NUCLEOTIDE SEQUENCE [LARGE SCALE GENOMIC DNA]</scope>
    <source>
        <strain evidence="2 3">DSM 23126</strain>
    </source>
</reference>
<evidence type="ECO:0000313" key="2">
    <source>
        <dbReference type="EMBL" id="SDW02453.1"/>
    </source>
</evidence>
<keyword evidence="3" id="KW-1185">Reference proteome</keyword>
<dbReference type="STRING" id="1122204.SAMN05421781_0161"/>
<organism evidence="2 3">
    <name type="scientific">Marinococcus luteus</name>
    <dbReference type="NCBI Taxonomy" id="1122204"/>
    <lineage>
        <taxon>Bacteria</taxon>
        <taxon>Bacillati</taxon>
        <taxon>Bacillota</taxon>
        <taxon>Bacilli</taxon>
        <taxon>Bacillales</taxon>
        <taxon>Bacillaceae</taxon>
        <taxon>Marinococcus</taxon>
    </lineage>
</organism>
<accession>A0A1H2Q5N5</accession>
<proteinExistence type="predicted"/>
<dbReference type="Proteomes" id="UP000199488">
    <property type="component" value="Unassembled WGS sequence"/>
</dbReference>
<dbReference type="Pfam" id="PF09902">
    <property type="entry name" value="DUF2129"/>
    <property type="match status" value="1"/>
</dbReference>
<dbReference type="EMBL" id="FNNC01000001">
    <property type="protein sequence ID" value="SDW02453.1"/>
    <property type="molecule type" value="Genomic_DNA"/>
</dbReference>
<name>A0A1H2Q5N5_9BACI</name>
<evidence type="ECO:0000313" key="3">
    <source>
        <dbReference type="Proteomes" id="UP000199488"/>
    </source>
</evidence>
<gene>
    <name evidence="2" type="ORF">SAMN05421781_0161</name>
</gene>